<name>A0A849AHK0_9MICO</name>
<dbReference type="EMBL" id="JABENB010000001">
    <property type="protein sequence ID" value="NNG37910.1"/>
    <property type="molecule type" value="Genomic_DNA"/>
</dbReference>
<keyword evidence="10" id="KW-1185">Reference proteome</keyword>
<evidence type="ECO:0000259" key="8">
    <source>
        <dbReference type="Pfam" id="PF05140"/>
    </source>
</evidence>
<dbReference type="Proteomes" id="UP000557772">
    <property type="component" value="Unassembled WGS sequence"/>
</dbReference>
<evidence type="ECO:0000313" key="9">
    <source>
        <dbReference type="EMBL" id="NNG37910.1"/>
    </source>
</evidence>
<feature type="compositionally biased region" description="Basic and acidic residues" evidence="6">
    <location>
        <begin position="1"/>
        <end position="19"/>
    </location>
</feature>
<dbReference type="InterPro" id="IPR007816">
    <property type="entry name" value="ResB-like_domain"/>
</dbReference>
<feature type="transmembrane region" description="Helical" evidence="7">
    <location>
        <begin position="204"/>
        <end position="225"/>
    </location>
</feature>
<dbReference type="AlphaFoldDB" id="A0A849AHK0"/>
<proteinExistence type="predicted"/>
<feature type="domain" description="ResB-like" evidence="8">
    <location>
        <begin position="51"/>
        <end position="540"/>
    </location>
</feature>
<keyword evidence="2 7" id="KW-0812">Transmembrane</keyword>
<gene>
    <name evidence="9" type="ORF">HJ588_01290</name>
</gene>
<accession>A0A849AHK0</accession>
<organism evidence="9 10">
    <name type="scientific">Flexivirga aerilata</name>
    <dbReference type="NCBI Taxonomy" id="1656889"/>
    <lineage>
        <taxon>Bacteria</taxon>
        <taxon>Bacillati</taxon>
        <taxon>Actinomycetota</taxon>
        <taxon>Actinomycetes</taxon>
        <taxon>Micrococcales</taxon>
        <taxon>Dermacoccaceae</taxon>
        <taxon>Flexivirga</taxon>
    </lineage>
</organism>
<evidence type="ECO:0000256" key="7">
    <source>
        <dbReference type="SAM" id="Phobius"/>
    </source>
</evidence>
<dbReference type="GO" id="GO:0017004">
    <property type="term" value="P:cytochrome complex assembly"/>
    <property type="evidence" value="ECO:0007669"/>
    <property type="project" value="UniProtKB-KW"/>
</dbReference>
<dbReference type="Pfam" id="PF05140">
    <property type="entry name" value="ResB"/>
    <property type="match status" value="1"/>
</dbReference>
<reference evidence="9 10" key="1">
    <citation type="submission" date="2020-05" db="EMBL/GenBank/DDBJ databases">
        <title>Flexivirga sp. ID2601S isolated from air conditioner.</title>
        <authorList>
            <person name="Kim D.H."/>
        </authorList>
    </citation>
    <scope>NUCLEOTIDE SEQUENCE [LARGE SCALE GENOMIC DNA]</scope>
    <source>
        <strain evidence="9 10">ID2601S</strain>
    </source>
</reference>
<comment type="subcellular location">
    <subcellularLocation>
        <location evidence="1">Membrane</location>
        <topology evidence="1">Multi-pass membrane protein</topology>
    </subcellularLocation>
</comment>
<evidence type="ECO:0000313" key="10">
    <source>
        <dbReference type="Proteomes" id="UP000557772"/>
    </source>
</evidence>
<evidence type="ECO:0000256" key="6">
    <source>
        <dbReference type="SAM" id="MobiDB-lite"/>
    </source>
</evidence>
<keyword evidence="4 7" id="KW-1133">Transmembrane helix</keyword>
<dbReference type="InterPro" id="IPR023494">
    <property type="entry name" value="Cyt_c_bgen_Ccs1/CcsB/ResB"/>
</dbReference>
<dbReference type="PANTHER" id="PTHR31566:SF0">
    <property type="entry name" value="CYTOCHROME C BIOGENESIS PROTEIN CCS1, CHLOROPLASTIC"/>
    <property type="match status" value="1"/>
</dbReference>
<comment type="caution">
    <text evidence="9">The sequence shown here is derived from an EMBL/GenBank/DDBJ whole genome shotgun (WGS) entry which is preliminary data.</text>
</comment>
<evidence type="ECO:0000256" key="3">
    <source>
        <dbReference type="ARBA" id="ARBA00022748"/>
    </source>
</evidence>
<evidence type="ECO:0000256" key="4">
    <source>
        <dbReference type="ARBA" id="ARBA00022989"/>
    </source>
</evidence>
<evidence type="ECO:0000256" key="1">
    <source>
        <dbReference type="ARBA" id="ARBA00004141"/>
    </source>
</evidence>
<protein>
    <submittedName>
        <fullName evidence="9">Cytochrome c biogenesis protein ResB</fullName>
    </submittedName>
</protein>
<evidence type="ECO:0000256" key="5">
    <source>
        <dbReference type="ARBA" id="ARBA00023136"/>
    </source>
</evidence>
<dbReference type="GO" id="GO:0016020">
    <property type="term" value="C:membrane"/>
    <property type="evidence" value="ECO:0007669"/>
    <property type="project" value="UniProtKB-SubCell"/>
</dbReference>
<feature type="transmembrane region" description="Helical" evidence="7">
    <location>
        <begin position="54"/>
        <end position="71"/>
    </location>
</feature>
<dbReference type="PANTHER" id="PTHR31566">
    <property type="entry name" value="CYTOCHROME C BIOGENESIS PROTEIN CCS1, CHLOROPLASTIC"/>
    <property type="match status" value="1"/>
</dbReference>
<dbReference type="RefSeq" id="WP_171151214.1">
    <property type="nucleotide sequence ID" value="NZ_JABENB010000001.1"/>
</dbReference>
<sequence length="565" mass="60488">MSTETEKDSTAAAGRERPANKGGSARPTPTNQPKLGLLGTLRWLWRQLTSMRTALFLLLLLAVAAVPGSIFPQRSIDAPRVTTYLQDHKTVGPWLDRLSMFDVYSAPWFAAIYLLLLVSIIGCVVPRIGVHLKALRSPLPRVPRRLGRLPASAERVSAATPSDVVEATRAVLRRKGYRVRVDEPADGTQAIVAEGGRLRETGNLLFHTCLIVVVLAVAADHLMGWRGDVIVPEGGQPFVSTAGAYNTLNLGPWVNSSDIKPWSLDVKSLDVTFERNVSPDSPQYGQPRDFVASVTTQDPLGSKPVNQTLAVNGAVNLGGTSVYLLGNGYAPMVTVRDPKGKVLYHQATPFLSQGNTYKSVGAIKVPAASPKELGFFGMFLPTAAFDEKQGPISTFPAPDKPALVLGAYQGDLFPDSLPQSVYTLNTRKMTQVMNGSQPWRAVVYAGQSATLPDGTTISLDKQIPRWAGLSARYDPGKTTALVAALIGLAGLIMSMTLRRRRIFVKVGTEPDDDAAPGSTGSPRTLITAGALAKGEDPRLQVALDSLLEGVGQRLASPPTTRQAGS</sequence>
<keyword evidence="5 7" id="KW-0472">Membrane</keyword>
<feature type="transmembrane region" description="Helical" evidence="7">
    <location>
        <begin position="479"/>
        <end position="497"/>
    </location>
</feature>
<feature type="region of interest" description="Disordered" evidence="6">
    <location>
        <begin position="1"/>
        <end position="33"/>
    </location>
</feature>
<keyword evidence="3" id="KW-0201">Cytochrome c-type biogenesis</keyword>
<feature type="transmembrane region" description="Helical" evidence="7">
    <location>
        <begin position="108"/>
        <end position="130"/>
    </location>
</feature>
<evidence type="ECO:0000256" key="2">
    <source>
        <dbReference type="ARBA" id="ARBA00022692"/>
    </source>
</evidence>